<dbReference type="STRING" id="121845.A0A3Q0IX91"/>
<dbReference type="InterPro" id="IPR036420">
    <property type="entry name" value="BRCT_dom_sf"/>
</dbReference>
<feature type="domain" description="BRCT" evidence="2">
    <location>
        <begin position="1"/>
        <end position="53"/>
    </location>
</feature>
<dbReference type="InterPro" id="IPR022047">
    <property type="entry name" value="Microcephalin-like"/>
</dbReference>
<dbReference type="InterPro" id="IPR001357">
    <property type="entry name" value="BRCT_dom"/>
</dbReference>
<protein>
    <submittedName>
        <fullName evidence="4">Uncharacterized protein LOC113465290</fullName>
    </submittedName>
</protein>
<name>A0A3Q0IX91_DIACI</name>
<evidence type="ECO:0000259" key="2">
    <source>
        <dbReference type="PROSITE" id="PS50172"/>
    </source>
</evidence>
<sequence>MQFLGEVTHIIFYEGALSTVEKARKFGIPLVSVAWVSACKTSRLLLSSEAFPPIHIEDYMDSIKQNKLTATMYLSEESLRNITIRKNKRNFRLSTTEDHRIISFNTETVSPTFPQEVYPRIGEAGNFDNLPIPVINDYDELNSILQRESEQRSVFQQDAETLLPMDFRDVIDRLRSQTKPSAGRSDRATKNIPSKSIELGPSIRKAATPSLLAVKKRIHFRRSSLPNKLKNKTPACNSPRPPMLGKRVESVDWKSGSDMISSSELPASKPQRRKIRKRRLYEDLSTLEDPLSSVKKTAPKRKPLTDAKKLPTVEQIFNAQKYSDVYDEKASREEAEMNESSRSSSYWFVGKKVEGSKNRGDPVSRSSKPGIVCTGINAKDIKSLYSYITELGHFIIEPRVSSRTTHVVVEGPKRTLNLLKGIVRGCWVVKIDWVHASYNVGRWLYEQRFELTSFSPAIQRCRMERQTFGSLYAFDLLSKFGSIFVSKSSKPPRADLQELIVLCGGRLSPSMRAADLILGGEVTSSFDNCGDKRL</sequence>
<dbReference type="PaxDb" id="121845-A0A3Q0IX91"/>
<dbReference type="SUPFAM" id="SSF52113">
    <property type="entry name" value="BRCT domain"/>
    <property type="match status" value="2"/>
</dbReference>
<feature type="region of interest" description="Disordered" evidence="1">
    <location>
        <begin position="175"/>
        <end position="200"/>
    </location>
</feature>
<accession>A0A3Q0IX91</accession>
<dbReference type="Pfam" id="PF12738">
    <property type="entry name" value="PTCB-BRCT"/>
    <property type="match status" value="1"/>
</dbReference>
<reference evidence="4" key="1">
    <citation type="submission" date="2025-08" db="UniProtKB">
        <authorList>
            <consortium name="RefSeq"/>
        </authorList>
    </citation>
    <scope>IDENTIFICATION</scope>
</reference>
<evidence type="ECO:0000313" key="3">
    <source>
        <dbReference type="Proteomes" id="UP000079169"/>
    </source>
</evidence>
<dbReference type="AlphaFoldDB" id="A0A3Q0IX91"/>
<dbReference type="PANTHER" id="PTHR14625">
    <property type="entry name" value="MICROCEPHALIN"/>
    <property type="match status" value="1"/>
</dbReference>
<dbReference type="RefSeq" id="XP_026679035.1">
    <property type="nucleotide sequence ID" value="XM_026823234.1"/>
</dbReference>
<dbReference type="PANTHER" id="PTHR14625:SF3">
    <property type="entry name" value="MICROCEPHALIN"/>
    <property type="match status" value="1"/>
</dbReference>
<proteinExistence type="predicted"/>
<dbReference type="KEGG" id="dci:113465290"/>
<keyword evidence="3" id="KW-1185">Reference proteome</keyword>
<dbReference type="PROSITE" id="PS50172">
    <property type="entry name" value="BRCT"/>
    <property type="match status" value="2"/>
</dbReference>
<dbReference type="Pfam" id="PF00533">
    <property type="entry name" value="BRCT"/>
    <property type="match status" value="1"/>
</dbReference>
<feature type="region of interest" description="Disordered" evidence="1">
    <location>
        <begin position="223"/>
        <end position="278"/>
    </location>
</feature>
<evidence type="ECO:0000256" key="1">
    <source>
        <dbReference type="SAM" id="MobiDB-lite"/>
    </source>
</evidence>
<dbReference type="GO" id="GO:0000278">
    <property type="term" value="P:mitotic cell cycle"/>
    <property type="evidence" value="ECO:0007669"/>
    <property type="project" value="TreeGrafter"/>
</dbReference>
<evidence type="ECO:0000313" key="4">
    <source>
        <dbReference type="RefSeq" id="XP_026679035.1"/>
    </source>
</evidence>
<gene>
    <name evidence="4" type="primary">LOC113465290</name>
</gene>
<dbReference type="Gene3D" id="3.40.50.10190">
    <property type="entry name" value="BRCT domain"/>
    <property type="match status" value="3"/>
</dbReference>
<dbReference type="CDD" id="cd17736">
    <property type="entry name" value="BRCT_microcephalin_rpt2"/>
    <property type="match status" value="1"/>
</dbReference>
<dbReference type="GeneID" id="113465290"/>
<dbReference type="CDD" id="cd17751">
    <property type="entry name" value="BRCT_microcephalin_rpt3"/>
    <property type="match status" value="1"/>
</dbReference>
<organism evidence="3 4">
    <name type="scientific">Diaphorina citri</name>
    <name type="common">Asian citrus psyllid</name>
    <dbReference type="NCBI Taxonomy" id="121845"/>
    <lineage>
        <taxon>Eukaryota</taxon>
        <taxon>Metazoa</taxon>
        <taxon>Ecdysozoa</taxon>
        <taxon>Arthropoda</taxon>
        <taxon>Hexapoda</taxon>
        <taxon>Insecta</taxon>
        <taxon>Pterygota</taxon>
        <taxon>Neoptera</taxon>
        <taxon>Paraneoptera</taxon>
        <taxon>Hemiptera</taxon>
        <taxon>Sternorrhyncha</taxon>
        <taxon>Psylloidea</taxon>
        <taxon>Psyllidae</taxon>
        <taxon>Diaphorininae</taxon>
        <taxon>Diaphorina</taxon>
    </lineage>
</organism>
<feature type="domain" description="BRCT" evidence="2">
    <location>
        <begin position="384"/>
        <end position="451"/>
    </location>
</feature>
<dbReference type="Proteomes" id="UP000079169">
    <property type="component" value="Unplaced"/>
</dbReference>
<dbReference type="SMART" id="SM00292">
    <property type="entry name" value="BRCT"/>
    <property type="match status" value="1"/>
</dbReference>